<proteinExistence type="predicted"/>
<sequence length="791" mass="86978">MCPSMPGSIKSASAGQPPCANCREDEMSASIRVLTYNVQMRSWAMEAGAQGSLTPYENVEDRAKLISKRILDSEWDYDVLCFQEVFDEDGRDALISHLKAKYPFRVEKAQGDSVSTVCATLLGIAGYAATIPGGAALSIVAGAIGLILIPFSKFEDSGLMIFSRIPFDGTPVPADLQHIVGQDKIPIVAFVEYEDSVWDDSAASKGVLYAKLVQDGKAFHLLNSHTQADSTDNVEAHKDIRRKQLNQAFDLIKTMSGNVEDAEILMCGDLNIDGMSHPTTGFRQEWTERFDTPSAPFTKVLHDSWMHEQSPGDVRLGMLTLPDWFDRGMTVHNQRLDYALRGRGPLNGRRAMQHMCIAYDIATDATNPTSYVSDHLPVRIDLDLDRPFASIATSEQINMPIGSGDKIFDGFLVEGQMHWICIKDPGGYAIDLKLGGPDVRMDIFTADNLSVPVKPFSIQDEGGPRQEKMTRFALPLAPFLIRIAHPSRRGERRYRVRVHRYAGTSRLDAIPLQRNVPFVAQAKVGAPHSLDDPSTPDFDEMDTVWFCAALDTEPDGSLNANSTISINNADMDAFGLLVVASKPGSNDLALLDKVDAGPAVVSQVGYDRPLNGYFLAQRQDPSFTAERFTITLKSNVSYLYGNPNNAGSRARTMARLFCRDETDGFLGSEAGSDDIQINVSVGGLLRVHIPNSDELEFDDDSFRDLPQLNMVRYIDSAEFELVELDDLSAADRTSIHIPSFDMLANTDKVLEGVGASLTVQLPLVFNPAEDDDDDDDGVYDLQITVSCEPPP</sequence>
<dbReference type="GO" id="GO:0004767">
    <property type="term" value="F:sphingomyelin phosphodiesterase activity"/>
    <property type="evidence" value="ECO:0007669"/>
    <property type="project" value="InterPro"/>
</dbReference>
<gene>
    <name evidence="2" type="ORF">DPM33_01765</name>
</gene>
<protein>
    <recommendedName>
        <fullName evidence="1">Endonuclease/exonuclease/phosphatase domain-containing protein</fullName>
    </recommendedName>
</protein>
<keyword evidence="3" id="KW-1185">Reference proteome</keyword>
<dbReference type="PANTHER" id="PTHR16320:SF1">
    <property type="entry name" value="SPHINGOMYELINASE DDB_G0288017"/>
    <property type="match status" value="1"/>
</dbReference>
<reference evidence="2 3" key="1">
    <citation type="submission" date="2018-07" db="EMBL/GenBank/DDBJ databases">
        <title>Diversity of Mesorhizobium strains in Brazil.</title>
        <authorList>
            <person name="Helene L.C.F."/>
            <person name="Dall'Agnol R."/>
            <person name="Delamuta J.R.M."/>
            <person name="Hungria M."/>
        </authorList>
    </citation>
    <scope>NUCLEOTIDE SEQUENCE [LARGE SCALE GENOMIC DNA]</scope>
    <source>
        <strain evidence="2 3">AC99b</strain>
    </source>
</reference>
<dbReference type="SUPFAM" id="SSF56219">
    <property type="entry name" value="DNase I-like"/>
    <property type="match status" value="1"/>
</dbReference>
<dbReference type="Pfam" id="PF03372">
    <property type="entry name" value="Exo_endo_phos"/>
    <property type="match status" value="1"/>
</dbReference>
<accession>A0A330I6J5</accession>
<dbReference type="Gene3D" id="3.60.10.10">
    <property type="entry name" value="Endonuclease/exonuclease/phosphatase"/>
    <property type="match status" value="1"/>
</dbReference>
<dbReference type="AlphaFoldDB" id="A0A330I6J5"/>
<dbReference type="EMBL" id="QMBP01000001">
    <property type="protein sequence ID" value="RAZ92637.1"/>
    <property type="molecule type" value="Genomic_DNA"/>
</dbReference>
<dbReference type="InterPro" id="IPR036691">
    <property type="entry name" value="Endo/exonu/phosph_ase_sf"/>
</dbReference>
<evidence type="ECO:0000313" key="2">
    <source>
        <dbReference type="EMBL" id="RAZ92637.1"/>
    </source>
</evidence>
<dbReference type="GO" id="GO:0005737">
    <property type="term" value="C:cytoplasm"/>
    <property type="evidence" value="ECO:0007669"/>
    <property type="project" value="TreeGrafter"/>
</dbReference>
<evidence type="ECO:0000259" key="1">
    <source>
        <dbReference type="Pfam" id="PF03372"/>
    </source>
</evidence>
<dbReference type="InterPro" id="IPR038772">
    <property type="entry name" value="Sph/SMPD2-like"/>
</dbReference>
<evidence type="ECO:0000313" key="3">
    <source>
        <dbReference type="Proteomes" id="UP000251558"/>
    </source>
</evidence>
<comment type="caution">
    <text evidence="2">The sequence shown here is derived from an EMBL/GenBank/DDBJ whole genome shotgun (WGS) entry which is preliminary data.</text>
</comment>
<organism evidence="2 3">
    <name type="scientific">Mesorhizobium hawassense</name>
    <dbReference type="NCBI Taxonomy" id="1209954"/>
    <lineage>
        <taxon>Bacteria</taxon>
        <taxon>Pseudomonadati</taxon>
        <taxon>Pseudomonadota</taxon>
        <taxon>Alphaproteobacteria</taxon>
        <taxon>Hyphomicrobiales</taxon>
        <taxon>Phyllobacteriaceae</taxon>
        <taxon>Mesorhizobium</taxon>
    </lineage>
</organism>
<name>A0A330I6J5_9HYPH</name>
<dbReference type="OrthoDB" id="8037013at2"/>
<dbReference type="InterPro" id="IPR005135">
    <property type="entry name" value="Endo/exonuclease/phosphatase"/>
</dbReference>
<dbReference type="PANTHER" id="PTHR16320">
    <property type="entry name" value="SPHINGOMYELINASE FAMILY MEMBER"/>
    <property type="match status" value="1"/>
</dbReference>
<feature type="domain" description="Endonuclease/exonuclease/phosphatase" evidence="1">
    <location>
        <begin position="34"/>
        <end position="375"/>
    </location>
</feature>
<dbReference type="Proteomes" id="UP000251558">
    <property type="component" value="Unassembled WGS sequence"/>
</dbReference>